<dbReference type="RefSeq" id="WP_273639554.1">
    <property type="nucleotide sequence ID" value="NZ_JAQQXP010000001.1"/>
</dbReference>
<comment type="caution">
    <text evidence="2">The sequence shown here is derived from an EMBL/GenBank/DDBJ whole genome shotgun (WGS) entry which is preliminary data.</text>
</comment>
<sequence length="245" mass="26528">MGKVLKLSTVLVAALAQMGCQSLDEEAAQSGPANRLSVMDITALDRPAPDNAPVVADETEQYGLLGQPPVYSSVQGTYKGRPLSKHVGDYVKVLTQDLVANMEVVNNQTPVGVTHFALLDSALNKTNLLGQQMAESFVHELHKFRIPVIDFKATDFIRVTPEGDFLLTRDYLELETNLPLEFVLTGTMARHQGGVMVNARIIGIESHSVVASAQMLIPYYVADALIPSDGNESDSMGGRIKFSKG</sequence>
<name>A0ABT5L4D1_9ALTE</name>
<keyword evidence="3" id="KW-1185">Reference proteome</keyword>
<dbReference type="Proteomes" id="UP001218788">
    <property type="component" value="Unassembled WGS sequence"/>
</dbReference>
<evidence type="ECO:0000313" key="3">
    <source>
        <dbReference type="Proteomes" id="UP001218788"/>
    </source>
</evidence>
<evidence type="ECO:0000313" key="2">
    <source>
        <dbReference type="EMBL" id="MDC8830633.1"/>
    </source>
</evidence>
<protein>
    <submittedName>
        <fullName evidence="2">FlgO family outer membrane protein</fullName>
    </submittedName>
</protein>
<evidence type="ECO:0000259" key="1">
    <source>
        <dbReference type="Pfam" id="PF17680"/>
    </source>
</evidence>
<gene>
    <name evidence="2" type="ORF">OIK42_07650</name>
</gene>
<proteinExistence type="predicted"/>
<feature type="domain" description="FlgO" evidence="1">
    <location>
        <begin position="94"/>
        <end position="221"/>
    </location>
</feature>
<dbReference type="EMBL" id="JAQQXP010000001">
    <property type="protein sequence ID" value="MDC8830633.1"/>
    <property type="molecule type" value="Genomic_DNA"/>
</dbReference>
<dbReference type="InterPro" id="IPR041215">
    <property type="entry name" value="FlgO_dom"/>
</dbReference>
<reference evidence="2 3" key="1">
    <citation type="submission" date="2022-10" db="EMBL/GenBank/DDBJ databases">
        <title>Alteromonas sp. chi3 Genome sequencing.</title>
        <authorList>
            <person name="Park S."/>
        </authorList>
    </citation>
    <scope>NUCLEOTIDE SEQUENCE [LARGE SCALE GENOMIC DNA]</scope>
    <source>
        <strain evidence="3">chi3</strain>
    </source>
</reference>
<dbReference type="Pfam" id="PF17680">
    <property type="entry name" value="FlgO"/>
    <property type="match status" value="1"/>
</dbReference>
<accession>A0ABT5L4D1</accession>
<organism evidence="2 3">
    <name type="scientific">Alteromonas gilva</name>
    <dbReference type="NCBI Taxonomy" id="2987522"/>
    <lineage>
        <taxon>Bacteria</taxon>
        <taxon>Pseudomonadati</taxon>
        <taxon>Pseudomonadota</taxon>
        <taxon>Gammaproteobacteria</taxon>
        <taxon>Alteromonadales</taxon>
        <taxon>Alteromonadaceae</taxon>
        <taxon>Alteromonas/Salinimonas group</taxon>
        <taxon>Alteromonas</taxon>
    </lineage>
</organism>